<evidence type="ECO:0000256" key="5">
    <source>
        <dbReference type="ARBA" id="ARBA00008391"/>
    </source>
</evidence>
<dbReference type="PANTHER" id="PTHR32315:SF3">
    <property type="entry name" value="ADENINE PHOSPHORIBOSYLTRANSFERASE"/>
    <property type="match status" value="1"/>
</dbReference>
<comment type="catalytic activity">
    <reaction evidence="1 12">
        <text>AMP + diphosphate = 5-phospho-alpha-D-ribose 1-diphosphate + adenine</text>
        <dbReference type="Rhea" id="RHEA:16609"/>
        <dbReference type="ChEBI" id="CHEBI:16708"/>
        <dbReference type="ChEBI" id="CHEBI:33019"/>
        <dbReference type="ChEBI" id="CHEBI:58017"/>
        <dbReference type="ChEBI" id="CHEBI:456215"/>
        <dbReference type="EC" id="2.4.2.7"/>
    </reaction>
</comment>
<comment type="similarity">
    <text evidence="5 12">Belongs to the purine/pyrimidine phosphoribosyltransferase family.</text>
</comment>
<name>A0ABC7ZJY8_MYCGT</name>
<dbReference type="NCBIfam" id="TIGR01090">
    <property type="entry name" value="apt"/>
    <property type="match status" value="1"/>
</dbReference>
<dbReference type="GO" id="GO:0006166">
    <property type="term" value="P:purine ribonucleoside salvage"/>
    <property type="evidence" value="ECO:0007669"/>
    <property type="project" value="UniProtKB-UniRule"/>
</dbReference>
<dbReference type="FunFam" id="3.40.50.2020:FF:000004">
    <property type="entry name" value="Adenine phosphoribosyltransferase"/>
    <property type="match status" value="1"/>
</dbReference>
<evidence type="ECO:0000256" key="10">
    <source>
        <dbReference type="ARBA" id="ARBA00022679"/>
    </source>
</evidence>
<dbReference type="InterPro" id="IPR000836">
    <property type="entry name" value="PRTase_dom"/>
</dbReference>
<dbReference type="KEGG" id="mgx:CM1_01665"/>
<evidence type="ECO:0000256" key="9">
    <source>
        <dbReference type="ARBA" id="ARBA00022676"/>
    </source>
</evidence>
<organism evidence="14 15">
    <name type="scientific">Mycoplasmoides genitalium M6320</name>
    <dbReference type="NCBI Taxonomy" id="662945"/>
    <lineage>
        <taxon>Bacteria</taxon>
        <taxon>Bacillati</taxon>
        <taxon>Mycoplasmatota</taxon>
        <taxon>Mycoplasmoidales</taxon>
        <taxon>Mycoplasmoidaceae</taxon>
        <taxon>Mycoplasmoides</taxon>
    </lineage>
</organism>
<dbReference type="CDD" id="cd06223">
    <property type="entry name" value="PRTases_typeI"/>
    <property type="match status" value="1"/>
</dbReference>
<dbReference type="Gene3D" id="3.40.50.2020">
    <property type="match status" value="1"/>
</dbReference>
<keyword evidence="9 12" id="KW-0328">Glycosyltransferase</keyword>
<feature type="domain" description="Phosphoribosyltransferase" evidence="13">
    <location>
        <begin position="64"/>
        <end position="172"/>
    </location>
</feature>
<evidence type="ECO:0000256" key="3">
    <source>
        <dbReference type="ARBA" id="ARBA00004496"/>
    </source>
</evidence>
<sequence length="192" mass="21440">MQELTVFKKKIFMDQNFKLLDQAIKRFENFPNQGTLFYDITPVFSNPQLFNFVLTQMAQFIKAINAEAIVCPEARGFIFGGALASKTQLPLVLVRKANKLPGQLIGASYDLEYRKHAVLEMSTTSLIQANNAKRCVIVDDVLATAGTVAAIDQLLKQLNGETVGYCFLIELKKLNGKAKLQPNVVSKILLHY</sequence>
<dbReference type="GO" id="GO:0005737">
    <property type="term" value="C:cytoplasm"/>
    <property type="evidence" value="ECO:0007669"/>
    <property type="project" value="UniProtKB-SubCell"/>
</dbReference>
<evidence type="ECO:0000256" key="1">
    <source>
        <dbReference type="ARBA" id="ARBA00000868"/>
    </source>
</evidence>
<dbReference type="NCBIfam" id="NF002636">
    <property type="entry name" value="PRK02304.1-5"/>
    <property type="match status" value="1"/>
</dbReference>
<dbReference type="HAMAP" id="MF_00004">
    <property type="entry name" value="Aden_phosphoribosyltr"/>
    <property type="match status" value="1"/>
</dbReference>
<evidence type="ECO:0000259" key="13">
    <source>
        <dbReference type="Pfam" id="PF00156"/>
    </source>
</evidence>
<evidence type="ECO:0000256" key="8">
    <source>
        <dbReference type="ARBA" id="ARBA00022490"/>
    </source>
</evidence>
<keyword evidence="11 12" id="KW-0660">Purine salvage</keyword>
<dbReference type="InterPro" id="IPR005764">
    <property type="entry name" value="Ade_phspho_trans"/>
</dbReference>
<dbReference type="Proteomes" id="UP000005254">
    <property type="component" value="Chromosome"/>
</dbReference>
<keyword evidence="8 12" id="KW-0963">Cytoplasm</keyword>
<dbReference type="EC" id="2.4.2.7" evidence="7 12"/>
<comment type="subunit">
    <text evidence="6 12">Homodimer.</text>
</comment>
<dbReference type="InterPro" id="IPR029057">
    <property type="entry name" value="PRTase-like"/>
</dbReference>
<evidence type="ECO:0000256" key="4">
    <source>
        <dbReference type="ARBA" id="ARBA00004659"/>
    </source>
</evidence>
<evidence type="ECO:0000313" key="15">
    <source>
        <dbReference type="Proteomes" id="UP000005254"/>
    </source>
</evidence>
<keyword evidence="10 12" id="KW-0808">Transferase</keyword>
<dbReference type="SUPFAM" id="SSF53271">
    <property type="entry name" value="PRTase-like"/>
    <property type="match status" value="1"/>
</dbReference>
<gene>
    <name evidence="12" type="primary">apt</name>
    <name evidence="14" type="ORF">CM1_01665</name>
</gene>
<dbReference type="PANTHER" id="PTHR32315">
    <property type="entry name" value="ADENINE PHOSPHORIBOSYLTRANSFERASE"/>
    <property type="match status" value="1"/>
</dbReference>
<dbReference type="Pfam" id="PF00156">
    <property type="entry name" value="Pribosyltran"/>
    <property type="match status" value="1"/>
</dbReference>
<evidence type="ECO:0000256" key="6">
    <source>
        <dbReference type="ARBA" id="ARBA00011738"/>
    </source>
</evidence>
<dbReference type="GO" id="GO:0003999">
    <property type="term" value="F:adenine phosphoribosyltransferase activity"/>
    <property type="evidence" value="ECO:0007669"/>
    <property type="project" value="UniProtKB-UniRule"/>
</dbReference>
<reference evidence="14 15" key="1">
    <citation type="journal article" date="2012" name="J. Bacteriol.">
        <title>Draft Genome Sequences of Four Axenic Mycoplasma genitalium Strains Isolated from Denmark, Japan, and Australia.</title>
        <authorList>
            <person name="McGowin C.L."/>
            <person name="Ma L."/>
            <person name="Jensen J.S."/>
            <person name="Mancuso M.M."/>
            <person name="Hamasuna R."/>
            <person name="Adegboye D."/>
            <person name="Martin D.H."/>
        </authorList>
    </citation>
    <scope>NUCLEOTIDE SEQUENCE [LARGE SCALE GENOMIC DNA]</scope>
    <source>
        <strain evidence="14 15">M6320</strain>
    </source>
</reference>
<evidence type="ECO:0000256" key="11">
    <source>
        <dbReference type="ARBA" id="ARBA00022726"/>
    </source>
</evidence>
<evidence type="ECO:0000313" key="14">
    <source>
        <dbReference type="EMBL" id="AFQ04101.1"/>
    </source>
</evidence>
<proteinExistence type="inferred from homology"/>
<evidence type="ECO:0000256" key="2">
    <source>
        <dbReference type="ARBA" id="ARBA00003968"/>
    </source>
</evidence>
<comment type="pathway">
    <text evidence="4 12">Purine metabolism; AMP biosynthesis via salvage pathway; AMP from adenine: step 1/1.</text>
</comment>
<comment type="function">
    <text evidence="2 12">Catalyzes a salvage reaction resulting in the formation of AMP, that is energically less costly than de novo synthesis.</text>
</comment>
<comment type="subcellular location">
    <subcellularLocation>
        <location evidence="3 12">Cytoplasm</location>
    </subcellularLocation>
</comment>
<evidence type="ECO:0000256" key="7">
    <source>
        <dbReference type="ARBA" id="ARBA00011893"/>
    </source>
</evidence>
<dbReference type="EMBL" id="CP003772">
    <property type="protein sequence ID" value="AFQ04101.1"/>
    <property type="molecule type" value="Genomic_DNA"/>
</dbReference>
<dbReference type="AlphaFoldDB" id="A0ABC7ZJY8"/>
<accession>A0ABC7ZJY8</accession>
<protein>
    <recommendedName>
        <fullName evidence="7 12">Adenine phosphoribosyltransferase</fullName>
        <shortName evidence="12">APRT</shortName>
        <ecNumber evidence="7 12">2.4.2.7</ecNumber>
    </recommendedName>
</protein>
<dbReference type="GO" id="GO:0044209">
    <property type="term" value="P:AMP salvage"/>
    <property type="evidence" value="ECO:0007669"/>
    <property type="project" value="UniProtKB-UniRule"/>
</dbReference>
<dbReference type="InterPro" id="IPR050054">
    <property type="entry name" value="UPRTase/APRTase"/>
</dbReference>
<evidence type="ECO:0000256" key="12">
    <source>
        <dbReference type="HAMAP-Rule" id="MF_00004"/>
    </source>
</evidence>